<keyword evidence="2" id="KW-1185">Reference proteome</keyword>
<dbReference type="OrthoDB" id="10365872at2759"/>
<dbReference type="Proteomes" id="UP000799436">
    <property type="component" value="Unassembled WGS sequence"/>
</dbReference>
<dbReference type="EMBL" id="ML995837">
    <property type="protein sequence ID" value="KAF2769145.1"/>
    <property type="molecule type" value="Genomic_DNA"/>
</dbReference>
<proteinExistence type="predicted"/>
<dbReference type="AlphaFoldDB" id="A0A6G1L8H6"/>
<evidence type="ECO:0000313" key="1">
    <source>
        <dbReference type="EMBL" id="KAF2769145.1"/>
    </source>
</evidence>
<organism evidence="1 2">
    <name type="scientific">Teratosphaeria nubilosa</name>
    <dbReference type="NCBI Taxonomy" id="161662"/>
    <lineage>
        <taxon>Eukaryota</taxon>
        <taxon>Fungi</taxon>
        <taxon>Dikarya</taxon>
        <taxon>Ascomycota</taxon>
        <taxon>Pezizomycotina</taxon>
        <taxon>Dothideomycetes</taxon>
        <taxon>Dothideomycetidae</taxon>
        <taxon>Mycosphaerellales</taxon>
        <taxon>Teratosphaeriaceae</taxon>
        <taxon>Teratosphaeria</taxon>
    </lineage>
</organism>
<evidence type="ECO:0000313" key="2">
    <source>
        <dbReference type="Proteomes" id="UP000799436"/>
    </source>
</evidence>
<reference evidence="1" key="1">
    <citation type="journal article" date="2020" name="Stud. Mycol.">
        <title>101 Dothideomycetes genomes: a test case for predicting lifestyles and emergence of pathogens.</title>
        <authorList>
            <person name="Haridas S."/>
            <person name="Albert R."/>
            <person name="Binder M."/>
            <person name="Bloem J."/>
            <person name="Labutti K."/>
            <person name="Salamov A."/>
            <person name="Andreopoulos B."/>
            <person name="Baker S."/>
            <person name="Barry K."/>
            <person name="Bills G."/>
            <person name="Bluhm B."/>
            <person name="Cannon C."/>
            <person name="Castanera R."/>
            <person name="Culley D."/>
            <person name="Daum C."/>
            <person name="Ezra D."/>
            <person name="Gonzalez J."/>
            <person name="Henrissat B."/>
            <person name="Kuo A."/>
            <person name="Liang C."/>
            <person name="Lipzen A."/>
            <person name="Lutzoni F."/>
            <person name="Magnuson J."/>
            <person name="Mondo S."/>
            <person name="Nolan M."/>
            <person name="Ohm R."/>
            <person name="Pangilinan J."/>
            <person name="Park H.-J."/>
            <person name="Ramirez L."/>
            <person name="Alfaro M."/>
            <person name="Sun H."/>
            <person name="Tritt A."/>
            <person name="Yoshinaga Y."/>
            <person name="Zwiers L.-H."/>
            <person name="Turgeon B."/>
            <person name="Goodwin S."/>
            <person name="Spatafora J."/>
            <person name="Crous P."/>
            <person name="Grigoriev I."/>
        </authorList>
    </citation>
    <scope>NUCLEOTIDE SEQUENCE</scope>
    <source>
        <strain evidence="1">CBS 116005</strain>
    </source>
</reference>
<protein>
    <submittedName>
        <fullName evidence="1">Uncharacterized protein</fullName>
    </submittedName>
</protein>
<name>A0A6G1L8H6_9PEZI</name>
<accession>A0A6G1L8H6</accession>
<sequence>MRPSEKVELLPNGTLLGSRSLLPSSVFHFNTNQCFTELRDIIFHYVLGDDVGKVMNVAYGHVELQLDIDCALAYTCMSLRREFTAHVYRRLSNSLRLANQTMIIYPFKADAWAATLAHGLCTSSSVTHAVHFGVHTASQKADGAATHIMVDDNKSQTAVSF</sequence>
<gene>
    <name evidence="1" type="ORF">EJ03DRAFT_336495</name>
</gene>